<sequence>MDTIRGFNNSGSNSRLILSKSKH</sequence>
<organism evidence="2 3">
    <name type="scientific">Gossypium armourianum</name>
    <dbReference type="NCBI Taxonomy" id="34283"/>
    <lineage>
        <taxon>Eukaryota</taxon>
        <taxon>Viridiplantae</taxon>
        <taxon>Streptophyta</taxon>
        <taxon>Embryophyta</taxon>
        <taxon>Tracheophyta</taxon>
        <taxon>Spermatophyta</taxon>
        <taxon>Magnoliopsida</taxon>
        <taxon>eudicotyledons</taxon>
        <taxon>Gunneridae</taxon>
        <taxon>Pentapetalae</taxon>
        <taxon>rosids</taxon>
        <taxon>malvids</taxon>
        <taxon>Malvales</taxon>
        <taxon>Malvaceae</taxon>
        <taxon>Malvoideae</taxon>
        <taxon>Gossypium</taxon>
    </lineage>
</organism>
<proteinExistence type="predicted"/>
<name>A0A7J9IWP2_9ROSI</name>
<gene>
    <name evidence="2" type="ORF">Goarm_011372</name>
</gene>
<feature type="non-terminal residue" evidence="2">
    <location>
        <position position="23"/>
    </location>
</feature>
<protein>
    <submittedName>
        <fullName evidence="2">Uncharacterized protein</fullName>
    </submittedName>
</protein>
<accession>A0A7J9IWP2</accession>
<feature type="compositionally biased region" description="Polar residues" evidence="1">
    <location>
        <begin position="1"/>
        <end position="16"/>
    </location>
</feature>
<evidence type="ECO:0000313" key="3">
    <source>
        <dbReference type="Proteomes" id="UP000593575"/>
    </source>
</evidence>
<dbReference type="EMBL" id="JABFAE010000004">
    <property type="protein sequence ID" value="MBA0826530.1"/>
    <property type="molecule type" value="Genomic_DNA"/>
</dbReference>
<dbReference type="AlphaFoldDB" id="A0A7J9IWP2"/>
<dbReference type="Proteomes" id="UP000593575">
    <property type="component" value="Unassembled WGS sequence"/>
</dbReference>
<feature type="region of interest" description="Disordered" evidence="1">
    <location>
        <begin position="1"/>
        <end position="23"/>
    </location>
</feature>
<comment type="caution">
    <text evidence="2">The sequence shown here is derived from an EMBL/GenBank/DDBJ whole genome shotgun (WGS) entry which is preliminary data.</text>
</comment>
<evidence type="ECO:0000256" key="1">
    <source>
        <dbReference type="SAM" id="MobiDB-lite"/>
    </source>
</evidence>
<keyword evidence="3" id="KW-1185">Reference proteome</keyword>
<evidence type="ECO:0000313" key="2">
    <source>
        <dbReference type="EMBL" id="MBA0826530.1"/>
    </source>
</evidence>
<reference evidence="2 3" key="1">
    <citation type="journal article" date="2019" name="Genome Biol. Evol.">
        <title>Insights into the evolution of the New World diploid cottons (Gossypium, subgenus Houzingenia) based on genome sequencing.</title>
        <authorList>
            <person name="Grover C.E."/>
            <person name="Arick M.A. 2nd"/>
            <person name="Thrash A."/>
            <person name="Conover J.L."/>
            <person name="Sanders W.S."/>
            <person name="Peterson D.G."/>
            <person name="Frelichowski J.E."/>
            <person name="Scheffler J.A."/>
            <person name="Scheffler B.E."/>
            <person name="Wendel J.F."/>
        </authorList>
    </citation>
    <scope>NUCLEOTIDE SEQUENCE [LARGE SCALE GENOMIC DNA]</scope>
    <source>
        <strain evidence="2">6</strain>
        <tissue evidence="2">Leaf</tissue>
    </source>
</reference>